<dbReference type="GO" id="GO:0016787">
    <property type="term" value="F:hydrolase activity"/>
    <property type="evidence" value="ECO:0007669"/>
    <property type="project" value="UniProtKB-KW"/>
</dbReference>
<proteinExistence type="predicted"/>
<dbReference type="InterPro" id="IPR022742">
    <property type="entry name" value="Hydrolase_4"/>
</dbReference>
<dbReference type="KEGG" id="sphc:CVN68_16415"/>
<dbReference type="InterPro" id="IPR029058">
    <property type="entry name" value="AB_hydrolase_fold"/>
</dbReference>
<feature type="domain" description="Serine aminopeptidase S33" evidence="2">
    <location>
        <begin position="72"/>
        <end position="179"/>
    </location>
</feature>
<dbReference type="Gene3D" id="3.40.50.1820">
    <property type="entry name" value="alpha/beta hydrolase"/>
    <property type="match status" value="1"/>
</dbReference>
<reference evidence="3 4" key="1">
    <citation type="submission" date="2017-11" db="EMBL/GenBank/DDBJ databases">
        <title>Complete genome sequence of Sphingomonas sp. Strain Cra20, a psychrotolerant potential plant growth promoting rhizobacteria.</title>
        <authorList>
            <person name="Luo Y."/>
        </authorList>
    </citation>
    <scope>NUCLEOTIDE SEQUENCE [LARGE SCALE GENOMIC DNA]</scope>
    <source>
        <strain evidence="3 4">Cra20</strain>
    </source>
</reference>
<dbReference type="Pfam" id="PF12146">
    <property type="entry name" value="Hydrolase_4"/>
    <property type="match status" value="1"/>
</dbReference>
<dbReference type="EMBL" id="CP024923">
    <property type="protein sequence ID" value="ATY33351.1"/>
    <property type="molecule type" value="Genomic_DNA"/>
</dbReference>
<dbReference type="Proteomes" id="UP000229081">
    <property type="component" value="Chromosome"/>
</dbReference>
<evidence type="ECO:0000313" key="4">
    <source>
        <dbReference type="Proteomes" id="UP000229081"/>
    </source>
</evidence>
<dbReference type="OrthoDB" id="9798884at2"/>
<dbReference type="PANTHER" id="PTHR12277">
    <property type="entry name" value="ALPHA/BETA HYDROLASE DOMAIN-CONTAINING PROTEIN"/>
    <property type="match status" value="1"/>
</dbReference>
<gene>
    <name evidence="3" type="ORF">CVN68_16415</name>
</gene>
<dbReference type="SUPFAM" id="SSF53474">
    <property type="entry name" value="alpha/beta-Hydrolases"/>
    <property type="match status" value="1"/>
</dbReference>
<evidence type="ECO:0000256" key="1">
    <source>
        <dbReference type="SAM" id="MobiDB-lite"/>
    </source>
</evidence>
<keyword evidence="4" id="KW-1185">Reference proteome</keyword>
<keyword evidence="3" id="KW-0378">Hydrolase</keyword>
<evidence type="ECO:0000259" key="2">
    <source>
        <dbReference type="Pfam" id="PF12146"/>
    </source>
</evidence>
<evidence type="ECO:0000313" key="3">
    <source>
        <dbReference type="EMBL" id="ATY33351.1"/>
    </source>
</evidence>
<dbReference type="AlphaFoldDB" id="A0A2K8MPK0"/>
<name>A0A2K8MPK0_9SPHN</name>
<feature type="region of interest" description="Disordered" evidence="1">
    <location>
        <begin position="272"/>
        <end position="296"/>
    </location>
</feature>
<sequence length="307" mass="32140">MSSRTALRIFVALSALYFTIVLALFFTQRALLFPAPRGASAAPPPGFGAAQLNTEDGLRLAAAYRPNSGNLATIVFFHGNGDSLAGADDATRAIGAAGYGLLLVEYRGYAGNPGSPGEQGLYRDGRAALAWLMQRGVDFRCIVVVGNSLGSGVATEIAAGAPVAGLVLVSGFTSMPDVVAPLYPWVPVRVLLRDRFDNRAKIRRVEAPILLLHGTADHLIPARHSTTLAGVARNVRLGLVPEAGHALVYSARSQTMILRWLAGVGRACRAGNQVSGEPPKAADSHSGVIASPSASVRRNSIIRPKSG</sequence>
<protein>
    <submittedName>
        <fullName evidence="3">Alpha/beta hydrolase</fullName>
    </submittedName>
</protein>
<accession>A0A2K8MPK0</accession>
<organism evidence="3 4">
    <name type="scientific">Sphingomonas psychrotolerans</name>
    <dbReference type="NCBI Taxonomy" id="1327635"/>
    <lineage>
        <taxon>Bacteria</taxon>
        <taxon>Pseudomonadati</taxon>
        <taxon>Pseudomonadota</taxon>
        <taxon>Alphaproteobacteria</taxon>
        <taxon>Sphingomonadales</taxon>
        <taxon>Sphingomonadaceae</taxon>
        <taxon>Sphingomonas</taxon>
    </lineage>
</organism>